<evidence type="ECO:0000256" key="1">
    <source>
        <dbReference type="ARBA" id="ARBA00023002"/>
    </source>
</evidence>
<keyword evidence="1" id="KW-0560">Oxidoreductase</keyword>
<protein>
    <submittedName>
        <fullName evidence="3">Flavoprotein</fullName>
    </submittedName>
</protein>
<dbReference type="GO" id="GO:0016747">
    <property type="term" value="F:acyltransferase activity, transferring groups other than amino-acyl groups"/>
    <property type="evidence" value="ECO:0007669"/>
    <property type="project" value="InterPro"/>
</dbReference>
<comment type="caution">
    <text evidence="3">The sequence shown here is derived from an EMBL/GenBank/DDBJ whole genome shotgun (WGS) entry which is preliminary data.</text>
</comment>
<dbReference type="NCBIfam" id="NF040501">
    <property type="entry name" value="resist_ArsN2"/>
    <property type="match status" value="1"/>
</dbReference>
<name>A0A2N8KW87_9BURK</name>
<dbReference type="GO" id="GO:0050660">
    <property type="term" value="F:flavin adenine dinucleotide binding"/>
    <property type="evidence" value="ECO:0007669"/>
    <property type="project" value="TreeGrafter"/>
</dbReference>
<dbReference type="PRINTS" id="PR00411">
    <property type="entry name" value="PNDRDTASEI"/>
</dbReference>
<dbReference type="SUPFAM" id="SSF55729">
    <property type="entry name" value="Acyl-CoA N-acyltransferases (Nat)"/>
    <property type="match status" value="1"/>
</dbReference>
<dbReference type="Gene3D" id="3.50.50.60">
    <property type="entry name" value="FAD/NAD(P)-binding domain"/>
    <property type="match status" value="1"/>
</dbReference>
<dbReference type="InterPro" id="IPR000182">
    <property type="entry name" value="GNAT_dom"/>
</dbReference>
<dbReference type="PANTHER" id="PTHR43539:SF78">
    <property type="entry name" value="FLAVIN-CONTAINING MONOOXYGENASE"/>
    <property type="match status" value="1"/>
</dbReference>
<dbReference type="Pfam" id="PF00583">
    <property type="entry name" value="Acetyltransf_1"/>
    <property type="match status" value="1"/>
</dbReference>
<feature type="domain" description="N-acetyltransferase" evidence="2">
    <location>
        <begin position="8"/>
        <end position="135"/>
    </location>
</feature>
<dbReference type="CDD" id="cd04301">
    <property type="entry name" value="NAT_SF"/>
    <property type="match status" value="1"/>
</dbReference>
<evidence type="ECO:0000313" key="4">
    <source>
        <dbReference type="Proteomes" id="UP000235916"/>
    </source>
</evidence>
<dbReference type="InterPro" id="IPR036188">
    <property type="entry name" value="FAD/NAD-bd_sf"/>
</dbReference>
<accession>A0A2N8KW87</accession>
<dbReference type="OrthoDB" id="9773233at2"/>
<dbReference type="GO" id="GO:0004497">
    <property type="term" value="F:monooxygenase activity"/>
    <property type="evidence" value="ECO:0007669"/>
    <property type="project" value="TreeGrafter"/>
</dbReference>
<organism evidence="3 4">
    <name type="scientific">Kinneretia aquatilis</name>
    <dbReference type="NCBI Taxonomy" id="2070761"/>
    <lineage>
        <taxon>Bacteria</taxon>
        <taxon>Pseudomonadati</taxon>
        <taxon>Pseudomonadota</taxon>
        <taxon>Betaproteobacteria</taxon>
        <taxon>Burkholderiales</taxon>
        <taxon>Sphaerotilaceae</taxon>
        <taxon>Roseateles</taxon>
    </lineage>
</organism>
<dbReference type="Gene3D" id="3.40.630.30">
    <property type="match status" value="1"/>
</dbReference>
<proteinExistence type="predicted"/>
<keyword evidence="4" id="KW-1185">Reference proteome</keyword>
<dbReference type="PRINTS" id="PR00368">
    <property type="entry name" value="FADPNR"/>
</dbReference>
<dbReference type="InterPro" id="IPR016181">
    <property type="entry name" value="Acyl_CoA_acyltransferase"/>
</dbReference>
<dbReference type="PANTHER" id="PTHR43539">
    <property type="entry name" value="FLAVIN-BINDING MONOOXYGENASE-LIKE PROTEIN (AFU_ORTHOLOGUE AFUA_4G09220)"/>
    <property type="match status" value="1"/>
</dbReference>
<dbReference type="Proteomes" id="UP000235916">
    <property type="component" value="Unassembled WGS sequence"/>
</dbReference>
<dbReference type="PROSITE" id="PS51186">
    <property type="entry name" value="GNAT"/>
    <property type="match status" value="1"/>
</dbReference>
<dbReference type="InterPro" id="IPR050982">
    <property type="entry name" value="Auxin_biosynth/cation_transpt"/>
</dbReference>
<evidence type="ECO:0000313" key="3">
    <source>
        <dbReference type="EMBL" id="PND37701.1"/>
    </source>
</evidence>
<evidence type="ECO:0000259" key="2">
    <source>
        <dbReference type="PROSITE" id="PS51186"/>
    </source>
</evidence>
<gene>
    <name evidence="3" type="ORF">C1O66_09315</name>
</gene>
<dbReference type="SUPFAM" id="SSF51905">
    <property type="entry name" value="FAD/NAD(P)-binding domain"/>
    <property type="match status" value="1"/>
</dbReference>
<reference evidence="3 4" key="1">
    <citation type="submission" date="2018-01" db="EMBL/GenBank/DDBJ databases">
        <title>Draft genome sequence of Paucibacter aquatile CR182 isolated from freshwater of the Nakdong River.</title>
        <authorList>
            <person name="Choi A."/>
            <person name="Chung E.J."/>
        </authorList>
    </citation>
    <scope>NUCLEOTIDE SEQUENCE [LARGE SCALE GENOMIC DNA]</scope>
    <source>
        <strain evidence="3 4">CR182</strain>
    </source>
</reference>
<dbReference type="AlphaFoldDB" id="A0A2N8KW87"/>
<sequence>MSLNTKTISLRQATPADWPAVAALLRSHQLPIDGAQDHLSTFVLALSQGELLGCAGADVYGEHALLRSVAVAPGQQKQGLGRAMLSLLIDEARRRNLSRLFVLTLTAREYFSALGFQAASIQEAPDALKASALLQGACPAEAHFMSLSLLAAEATAAEDLPIAVLGAGPVGLAAVAKLIARGLPFVALEAAPQVGAHLLDYGHVRLFSSWRYNLDADMARQLAATGWQPPDAEALPLAAEVVEQVLQPFAELPAVAPGLMLNTRVRAISRAGFDKVKSAGRAQAPFIIRAEQKGRVIELRARAVIDATGTWGQPNPLGASGLPALGEAEAAAQVFYGIPDILGRERARYAGRKTLVVGAGHSAANALLALAELAQQEPGTRLAWAVRSPVLKRVFGGGDADALPARGQLGQALRSLQSSGAMEFIAGLRINELRRVGHQLSVLGQGANGEPLQFDGIDEIICATGQRPDLSLSSELRVKLDPWLESTEALGPLIDPNLHSCGTVRPHGHRELAHPEPGLYTVGVKSYGRAPTFLMATGFEQARSVVAALAGDLAAADRVELDLPETGVCSSESFEAPGSPAPAAAEAVAAAAAAGGSCCGPRPVTQAAASAPARSCSPKQTSCCG</sequence>
<dbReference type="EMBL" id="POSP01000003">
    <property type="protein sequence ID" value="PND37701.1"/>
    <property type="molecule type" value="Genomic_DNA"/>
</dbReference>
<dbReference type="RefSeq" id="WP_102767621.1">
    <property type="nucleotide sequence ID" value="NZ_POSP01000003.1"/>
</dbReference>